<dbReference type="Proteomes" id="UP001150569">
    <property type="component" value="Unassembled WGS sequence"/>
</dbReference>
<feature type="domain" description="AGC-kinase C-terminal" evidence="9">
    <location>
        <begin position="285"/>
        <end position="365"/>
    </location>
</feature>
<dbReference type="EMBL" id="JANBPT010000122">
    <property type="protein sequence ID" value="KAJ1927345.1"/>
    <property type="molecule type" value="Genomic_DNA"/>
</dbReference>
<dbReference type="InterPro" id="IPR011009">
    <property type="entry name" value="Kinase-like_dom_sf"/>
</dbReference>
<evidence type="ECO:0000256" key="2">
    <source>
        <dbReference type="ARBA" id="ARBA00022679"/>
    </source>
</evidence>
<dbReference type="GO" id="GO:0004703">
    <property type="term" value="F:G protein-coupled receptor kinase activity"/>
    <property type="evidence" value="ECO:0007669"/>
    <property type="project" value="TreeGrafter"/>
</dbReference>
<evidence type="ECO:0000259" key="8">
    <source>
        <dbReference type="PROSITE" id="PS50011"/>
    </source>
</evidence>
<dbReference type="InterPro" id="IPR017441">
    <property type="entry name" value="Protein_kinase_ATP_BS"/>
</dbReference>
<feature type="domain" description="Protein kinase" evidence="8">
    <location>
        <begin position="22"/>
        <end position="284"/>
    </location>
</feature>
<feature type="binding site" evidence="6">
    <location>
        <position position="51"/>
    </location>
    <ligand>
        <name>ATP</name>
        <dbReference type="ChEBI" id="CHEBI:30616"/>
    </ligand>
</feature>
<accession>A0A9W8ABM5</accession>
<dbReference type="GO" id="GO:0009966">
    <property type="term" value="P:regulation of signal transduction"/>
    <property type="evidence" value="ECO:0007669"/>
    <property type="project" value="TreeGrafter"/>
</dbReference>
<dbReference type="FunFam" id="3.30.200.20:FF:000354">
    <property type="entry name" value="AGC/YANK protein kinase"/>
    <property type="match status" value="1"/>
</dbReference>
<evidence type="ECO:0000256" key="5">
    <source>
        <dbReference type="ARBA" id="ARBA00022840"/>
    </source>
</evidence>
<evidence type="ECO:0000256" key="3">
    <source>
        <dbReference type="ARBA" id="ARBA00022741"/>
    </source>
</evidence>
<dbReference type="OrthoDB" id="354826at2759"/>
<dbReference type="Pfam" id="PF00069">
    <property type="entry name" value="Pkinase"/>
    <property type="match status" value="1"/>
</dbReference>
<evidence type="ECO:0000256" key="6">
    <source>
        <dbReference type="PROSITE-ProRule" id="PRU10141"/>
    </source>
</evidence>
<dbReference type="PANTHER" id="PTHR24355">
    <property type="entry name" value="G PROTEIN-COUPLED RECEPTOR KINASE/RIBOSOMAL PROTEIN S6 KINASE"/>
    <property type="match status" value="1"/>
</dbReference>
<feature type="region of interest" description="Disordered" evidence="7">
    <location>
        <begin position="595"/>
        <end position="635"/>
    </location>
</feature>
<keyword evidence="3 6" id="KW-0547">Nucleotide-binding</keyword>
<organism evidence="10 11">
    <name type="scientific">Tieghemiomyces parasiticus</name>
    <dbReference type="NCBI Taxonomy" id="78921"/>
    <lineage>
        <taxon>Eukaryota</taxon>
        <taxon>Fungi</taxon>
        <taxon>Fungi incertae sedis</taxon>
        <taxon>Zoopagomycota</taxon>
        <taxon>Kickxellomycotina</taxon>
        <taxon>Dimargaritomycetes</taxon>
        <taxon>Dimargaritales</taxon>
        <taxon>Dimargaritaceae</taxon>
        <taxon>Tieghemiomyces</taxon>
    </lineage>
</organism>
<dbReference type="InterPro" id="IPR008271">
    <property type="entry name" value="Ser/Thr_kinase_AS"/>
</dbReference>
<keyword evidence="5 6" id="KW-0067">ATP-binding</keyword>
<dbReference type="GO" id="GO:0007186">
    <property type="term" value="P:G protein-coupled receptor signaling pathway"/>
    <property type="evidence" value="ECO:0007669"/>
    <property type="project" value="TreeGrafter"/>
</dbReference>
<proteinExistence type="predicted"/>
<feature type="region of interest" description="Disordered" evidence="7">
    <location>
        <begin position="361"/>
        <end position="430"/>
    </location>
</feature>
<dbReference type="PANTHER" id="PTHR24355:SF30">
    <property type="entry name" value="SERINE_THREONINE-PROTEIN KINASE 32B ISOFORM X1"/>
    <property type="match status" value="1"/>
</dbReference>
<evidence type="ECO:0000256" key="1">
    <source>
        <dbReference type="ARBA" id="ARBA00022527"/>
    </source>
</evidence>
<evidence type="ECO:0000313" key="10">
    <source>
        <dbReference type="EMBL" id="KAJ1927345.1"/>
    </source>
</evidence>
<protein>
    <submittedName>
        <fullName evidence="10">Uncharacterized protein</fullName>
    </submittedName>
</protein>
<dbReference type="Gene3D" id="3.30.200.20">
    <property type="entry name" value="Phosphorylase Kinase, domain 1"/>
    <property type="match status" value="1"/>
</dbReference>
<dbReference type="SMART" id="SM00220">
    <property type="entry name" value="S_TKc"/>
    <property type="match status" value="1"/>
</dbReference>
<keyword evidence="11" id="KW-1185">Reference proteome</keyword>
<feature type="compositionally biased region" description="Polar residues" evidence="7">
    <location>
        <begin position="418"/>
        <end position="430"/>
    </location>
</feature>
<dbReference type="FunFam" id="1.10.510.10:FF:000469">
    <property type="entry name" value="Serine/threonine-protein kinase 32B"/>
    <property type="match status" value="1"/>
</dbReference>
<feature type="compositionally biased region" description="Polar residues" evidence="7">
    <location>
        <begin position="391"/>
        <end position="411"/>
    </location>
</feature>
<evidence type="ECO:0000256" key="4">
    <source>
        <dbReference type="ARBA" id="ARBA00022777"/>
    </source>
</evidence>
<keyword evidence="4" id="KW-0418">Kinase</keyword>
<dbReference type="PROSITE" id="PS00107">
    <property type="entry name" value="PROTEIN_KINASE_ATP"/>
    <property type="match status" value="1"/>
</dbReference>
<evidence type="ECO:0000256" key="7">
    <source>
        <dbReference type="SAM" id="MobiDB-lite"/>
    </source>
</evidence>
<dbReference type="InterPro" id="IPR000719">
    <property type="entry name" value="Prot_kinase_dom"/>
</dbReference>
<comment type="caution">
    <text evidence="10">The sequence shown here is derived from an EMBL/GenBank/DDBJ whole genome shotgun (WGS) entry which is preliminary data.</text>
</comment>
<dbReference type="PROSITE" id="PS51285">
    <property type="entry name" value="AGC_KINASE_CTER"/>
    <property type="match status" value="1"/>
</dbReference>
<gene>
    <name evidence="10" type="ORF">IWQ60_003015</name>
</gene>
<keyword evidence="1" id="KW-0723">Serine/threonine-protein kinase</keyword>
<dbReference type="AlphaFoldDB" id="A0A9W8ABM5"/>
<sequence length="635" mass="70272">MGAVCCGNSAIDFNEEVCLAHFDLLRCVGKGAFGKVRIVQHKAIKKNYALKYINKEKCIRMKAIDNIIQERRILEEIKFPLICNLRYAFQDDENMFMVLDLMLGGDLRFHVDRKGALSEEVIRLWAAEIFVSLHYLHSKRIVHRDIKPDNVLLDSEGHAHLTDFNIAVRIKPGKKLTSVAGSLAYMAPEILQRMGYSFSVDWWSTGVLLYEMLYGHRPFRAKSNDELARLILSKPMTCPEKSITGTVVSAECKQVIMGLCERSIHKRLGYGATNYRRLISHPWFAGLDWDQVAQKGVKPLFVPDAKHSNFDATHELEELLMEDTPLRVNNRSRNPNKPLTTEMQKIETEFTVYDHTRIHLPDVESAKDGEKSNRIAPSSADISQAVRHARSSCSTKGNTAPTDSTTQTASVQEDHLQPYTSSTTPAQSQTEVTLSAYGALPSIGVTPPKPPAPTYDPLRTHHLRRLSPVSSQTSENDPASTPLGADPLQAHLQYASHNGPGSSPESRRASRTILNDSMLSLYHEKSSTPITTNTTTAPLASSPESFAASASWSRNNMGLSVKETLDGRPGSMELTKPRLKSVAMMSPFIVDGFGSRGLDTPSPAPASTQSSFLEKSTATATEDPADEVDDARLLI</sequence>
<dbReference type="InterPro" id="IPR000961">
    <property type="entry name" value="AGC-kinase_C"/>
</dbReference>
<evidence type="ECO:0000313" key="11">
    <source>
        <dbReference type="Proteomes" id="UP001150569"/>
    </source>
</evidence>
<dbReference type="GO" id="GO:0005524">
    <property type="term" value="F:ATP binding"/>
    <property type="evidence" value="ECO:0007669"/>
    <property type="project" value="UniProtKB-UniRule"/>
</dbReference>
<reference evidence="10" key="1">
    <citation type="submission" date="2022-07" db="EMBL/GenBank/DDBJ databases">
        <title>Phylogenomic reconstructions and comparative analyses of Kickxellomycotina fungi.</title>
        <authorList>
            <person name="Reynolds N.K."/>
            <person name="Stajich J.E."/>
            <person name="Barry K."/>
            <person name="Grigoriev I.V."/>
            <person name="Crous P."/>
            <person name="Smith M.E."/>
        </authorList>
    </citation>
    <scope>NUCLEOTIDE SEQUENCE</scope>
    <source>
        <strain evidence="10">RSA 861</strain>
    </source>
</reference>
<dbReference type="PROSITE" id="PS00108">
    <property type="entry name" value="PROTEIN_KINASE_ST"/>
    <property type="match status" value="1"/>
</dbReference>
<dbReference type="SUPFAM" id="SSF56112">
    <property type="entry name" value="Protein kinase-like (PK-like)"/>
    <property type="match status" value="1"/>
</dbReference>
<feature type="compositionally biased region" description="Basic and acidic residues" evidence="7">
    <location>
        <begin position="361"/>
        <end position="373"/>
    </location>
</feature>
<evidence type="ECO:0000259" key="9">
    <source>
        <dbReference type="PROSITE" id="PS51285"/>
    </source>
</evidence>
<dbReference type="GO" id="GO:0001664">
    <property type="term" value="F:G protein-coupled receptor binding"/>
    <property type="evidence" value="ECO:0007669"/>
    <property type="project" value="TreeGrafter"/>
</dbReference>
<dbReference type="Gene3D" id="1.10.510.10">
    <property type="entry name" value="Transferase(Phosphotransferase) domain 1"/>
    <property type="match status" value="1"/>
</dbReference>
<keyword evidence="2" id="KW-0808">Transferase</keyword>
<dbReference type="CDD" id="cd05578">
    <property type="entry name" value="STKc_Yank1"/>
    <property type="match status" value="1"/>
</dbReference>
<name>A0A9W8ABM5_9FUNG</name>
<dbReference type="PROSITE" id="PS50011">
    <property type="entry name" value="PROTEIN_KINASE_DOM"/>
    <property type="match status" value="1"/>
</dbReference>